<feature type="transmembrane region" description="Helical" evidence="10">
    <location>
        <begin position="995"/>
        <end position="1014"/>
    </location>
</feature>
<comment type="subcellular location">
    <subcellularLocation>
        <location evidence="1">Cell membrane</location>
        <topology evidence="1">Multi-pass membrane protein</topology>
    </subcellularLocation>
</comment>
<gene>
    <name evidence="16" type="ORF">CVLEPA_LOCUS27893</name>
</gene>
<dbReference type="SUPFAM" id="SSF56436">
    <property type="entry name" value="C-type lectin-like"/>
    <property type="match status" value="2"/>
</dbReference>
<dbReference type="InterPro" id="IPR001304">
    <property type="entry name" value="C-type_lectin-like"/>
</dbReference>
<dbReference type="Pfam" id="PF00002">
    <property type="entry name" value="7tm_2"/>
    <property type="match status" value="1"/>
</dbReference>
<keyword evidence="4 10" id="KW-0812">Transmembrane</keyword>
<evidence type="ECO:0000256" key="7">
    <source>
        <dbReference type="ARBA" id="ARBA00023136"/>
    </source>
</evidence>
<evidence type="ECO:0000259" key="12">
    <source>
        <dbReference type="PROSITE" id="PS50026"/>
    </source>
</evidence>
<dbReference type="PROSITE" id="PS50026">
    <property type="entry name" value="EGF_3"/>
    <property type="match status" value="2"/>
</dbReference>
<dbReference type="PANTHER" id="PTHR45692:SF1">
    <property type="entry name" value="G-PROTEIN COUPLED RECEPTORS FAMILY 2 PROFILE 2 DOMAIN-CONTAINING PROTEIN"/>
    <property type="match status" value="1"/>
</dbReference>
<accession>A0ABP0GT84</accession>
<feature type="transmembrane region" description="Helical" evidence="10">
    <location>
        <begin position="893"/>
        <end position="916"/>
    </location>
</feature>
<dbReference type="InterPro" id="IPR016187">
    <property type="entry name" value="CTDL_fold"/>
</dbReference>
<organism evidence="16 17">
    <name type="scientific">Clavelina lepadiformis</name>
    <name type="common">Light-bulb sea squirt</name>
    <name type="synonym">Ascidia lepadiformis</name>
    <dbReference type="NCBI Taxonomy" id="159417"/>
    <lineage>
        <taxon>Eukaryota</taxon>
        <taxon>Metazoa</taxon>
        <taxon>Chordata</taxon>
        <taxon>Tunicata</taxon>
        <taxon>Ascidiacea</taxon>
        <taxon>Aplousobranchia</taxon>
        <taxon>Clavelinidae</taxon>
        <taxon>Clavelina</taxon>
    </lineage>
</organism>
<dbReference type="Pfam" id="PF01825">
    <property type="entry name" value="GPS"/>
    <property type="match status" value="1"/>
</dbReference>
<dbReference type="InterPro" id="IPR000203">
    <property type="entry name" value="GPS"/>
</dbReference>
<dbReference type="InterPro" id="IPR016186">
    <property type="entry name" value="C-type_lectin-like/link_sf"/>
</dbReference>
<feature type="transmembrane region" description="Helical" evidence="10">
    <location>
        <begin position="947"/>
        <end position="974"/>
    </location>
</feature>
<feature type="domain" description="GAIN-B" evidence="14">
    <location>
        <begin position="604"/>
        <end position="780"/>
    </location>
</feature>
<feature type="domain" description="EGF-like" evidence="12">
    <location>
        <begin position="200"/>
        <end position="237"/>
    </location>
</feature>
<evidence type="ECO:0000259" key="14">
    <source>
        <dbReference type="PROSITE" id="PS50221"/>
    </source>
</evidence>
<dbReference type="SMART" id="SM00034">
    <property type="entry name" value="CLECT"/>
    <property type="match status" value="2"/>
</dbReference>
<evidence type="ECO:0000256" key="11">
    <source>
        <dbReference type="SAM" id="SignalP"/>
    </source>
</evidence>
<comment type="caution">
    <text evidence="9">Lacks conserved residue(s) required for the propagation of feature annotation.</text>
</comment>
<dbReference type="SMART" id="SM00181">
    <property type="entry name" value="EGF"/>
    <property type="match status" value="2"/>
</dbReference>
<evidence type="ECO:0000259" key="13">
    <source>
        <dbReference type="PROSITE" id="PS50041"/>
    </source>
</evidence>
<keyword evidence="7 10" id="KW-0472">Membrane</keyword>
<evidence type="ECO:0000256" key="2">
    <source>
        <dbReference type="ARBA" id="ARBA00022475"/>
    </source>
</evidence>
<feature type="domain" description="C-type lectin" evidence="13">
    <location>
        <begin position="243"/>
        <end position="381"/>
    </location>
</feature>
<evidence type="ECO:0000256" key="4">
    <source>
        <dbReference type="ARBA" id="ARBA00022692"/>
    </source>
</evidence>
<dbReference type="PROSITE" id="PS50261">
    <property type="entry name" value="G_PROTEIN_RECEP_F2_4"/>
    <property type="match status" value="1"/>
</dbReference>
<dbReference type="InterPro" id="IPR000832">
    <property type="entry name" value="GPCR_2_secretin-like"/>
</dbReference>
<evidence type="ECO:0000256" key="8">
    <source>
        <dbReference type="ARBA" id="ARBA00023157"/>
    </source>
</evidence>
<dbReference type="InterPro" id="IPR057244">
    <property type="entry name" value="GAIN_B"/>
</dbReference>
<dbReference type="InterPro" id="IPR000152">
    <property type="entry name" value="EGF-type_Asp/Asn_hydroxyl_site"/>
</dbReference>
<dbReference type="Gene3D" id="2.10.25.10">
    <property type="entry name" value="Laminin"/>
    <property type="match status" value="2"/>
</dbReference>
<feature type="transmembrane region" description="Helical" evidence="10">
    <location>
        <begin position="852"/>
        <end position="872"/>
    </location>
</feature>
<dbReference type="InterPro" id="IPR024731">
    <property type="entry name" value="NELL2-like_EGF"/>
</dbReference>
<dbReference type="Gene3D" id="2.60.220.50">
    <property type="match status" value="1"/>
</dbReference>
<dbReference type="InterPro" id="IPR017981">
    <property type="entry name" value="GPCR_2-like_7TM"/>
</dbReference>
<keyword evidence="2" id="KW-1003">Cell membrane</keyword>
<keyword evidence="8" id="KW-1015">Disulfide bond</keyword>
<comment type="caution">
    <text evidence="16">The sequence shown here is derived from an EMBL/GenBank/DDBJ whole genome shotgun (WGS) entry which is preliminary data.</text>
</comment>
<evidence type="ECO:0000256" key="5">
    <source>
        <dbReference type="ARBA" id="ARBA00022729"/>
    </source>
</evidence>
<dbReference type="PANTHER" id="PTHR45692">
    <property type="entry name" value="G_PROTEIN_RECEP_F2_4 DOMAIN-CONTAINING PROTEIN"/>
    <property type="match status" value="1"/>
</dbReference>
<feature type="transmembrane region" description="Helical" evidence="10">
    <location>
        <begin position="821"/>
        <end position="840"/>
    </location>
</feature>
<keyword evidence="5 11" id="KW-0732">Signal</keyword>
<name>A0ABP0GT84_CLALP</name>
<feature type="transmembrane region" description="Helical" evidence="10">
    <location>
        <begin position="1020"/>
        <end position="1043"/>
    </location>
</feature>
<dbReference type="InterPro" id="IPR000742">
    <property type="entry name" value="EGF"/>
</dbReference>
<sequence length="1092" mass="124390">MKLTKQLRQNLFFLLVSLQLYLVNSDTQVVLEDGTELIFYSTSGLKTFHRAQIFCQKEGSDLMSVNRRTVINVSNARFLRDMNTDHWVGGYRPSMGIWGWQDGSPLNQIDLSFWERGYPSMNLSEDAAILQRKIGLVTTWTDSSTDVKAKFICEKNNPTFFNGTGLYKSTESQCKTTRRGPTECKCQPYYETKDGFTCQDIDECAESEANECLPDEICRNRNQSYYCDCPGDIENCIVHQLTLNGLKYQFYNKAVNQTDAEELCQSQDSRLVKITSKSTHEAIHRAMQSFTRFYDQSRVVKTGYWINGFKQNRSDNWRWTDGTLITIFNDSVSYPQFGSQPVRESRHKNDVGLTIVRSNKTKRSGGFAEIRRHNLVKFICEKDIDECTNGSALCSFHATCANTHGSYICACKRGYHGDGFTCKQNLCENATLMGFNFVATAVNETAYSEEKCTNGSAKASVLCKNHRRNSSGSVSWPAEFDETSLFNNTCDRNLQNIQNSSKNATQSDIDSKVFELKMTLMERENITSTEFLHVRDVLYSAKKDVMDKSGHVTKGTLLDVAFIVSNVSNLLNKKQSESLESERKAKQDMAQVLIDLARKVVINNGSYTAQTENVVVEIEDQNLKEAERSGISKTFHNVTNSPNFKISIPPEAVTKSQTSPNQSTIRSVFVLFKEDEFFPSNEWNTSWVVSVELGDGKSVTNLQTPLRIKPFEKSNSTLCTTEEEDYEKCLQRKTACGFYDRSLFEWSRRGCRLKLEDGWPLCECNHLTSFAILVSIGDLPTQAALSIFSKVGCAITIVALFITTLLHLLHRQVRKRTPTKIQLNIYINLMIAYIFFLAGIEQTGHQDVCLAMAILLHYFFLTSWFWMAVYAQRLYVTIAKASFIQEKGNFIKGYVFAYGVPALIVALNAGITLGYLDNQGISNKTDDGEKVSHYLSNDHCWIHQHSLYFGFLIFICLIFVGNLVVIILTMKTIYDRRKIRRIPEQSLTKREVEMFLTMTFQLGLTWAIGFFLLISSDTTYVLVLNWIFTLLNAFQGIFIFYFACVRRQEIFKLWSDPIRNRCCASKEDMAFSEGGNSTFQTYATKLDQAEQS</sequence>
<feature type="signal peptide" evidence="11">
    <location>
        <begin position="1"/>
        <end position="25"/>
    </location>
</feature>
<dbReference type="PROSITE" id="PS00010">
    <property type="entry name" value="ASX_HYDROXYL"/>
    <property type="match status" value="2"/>
</dbReference>
<dbReference type="CDD" id="cd00054">
    <property type="entry name" value="EGF_CA"/>
    <property type="match status" value="2"/>
</dbReference>
<protein>
    <submittedName>
        <fullName evidence="16">Uncharacterized protein</fullName>
    </submittedName>
</protein>
<feature type="domain" description="EGF-like" evidence="12">
    <location>
        <begin position="383"/>
        <end position="421"/>
    </location>
</feature>
<dbReference type="Pfam" id="PF00059">
    <property type="entry name" value="Lectin_C"/>
    <property type="match status" value="2"/>
</dbReference>
<dbReference type="Pfam" id="PF12947">
    <property type="entry name" value="EGF_3"/>
    <property type="match status" value="1"/>
</dbReference>
<keyword evidence="6 10" id="KW-1133">Transmembrane helix</keyword>
<dbReference type="EMBL" id="CAWYQH010000141">
    <property type="protein sequence ID" value="CAK8694528.1"/>
    <property type="molecule type" value="Genomic_DNA"/>
</dbReference>
<evidence type="ECO:0000256" key="3">
    <source>
        <dbReference type="ARBA" id="ARBA00022536"/>
    </source>
</evidence>
<dbReference type="SMART" id="SM00179">
    <property type="entry name" value="EGF_CA"/>
    <property type="match status" value="2"/>
</dbReference>
<dbReference type="InterPro" id="IPR018097">
    <property type="entry name" value="EGF_Ca-bd_CS"/>
</dbReference>
<proteinExistence type="predicted"/>
<evidence type="ECO:0000256" key="9">
    <source>
        <dbReference type="PROSITE-ProRule" id="PRU00076"/>
    </source>
</evidence>
<reference evidence="16 17" key="1">
    <citation type="submission" date="2024-02" db="EMBL/GenBank/DDBJ databases">
        <authorList>
            <person name="Daric V."/>
            <person name="Darras S."/>
        </authorList>
    </citation>
    <scope>NUCLEOTIDE SEQUENCE [LARGE SCALE GENOMIC DNA]</scope>
</reference>
<dbReference type="CDD" id="cd00037">
    <property type="entry name" value="CLECT"/>
    <property type="match status" value="2"/>
</dbReference>
<dbReference type="PROSITE" id="PS50041">
    <property type="entry name" value="C_TYPE_LECTIN_2"/>
    <property type="match status" value="2"/>
</dbReference>
<evidence type="ECO:0000256" key="1">
    <source>
        <dbReference type="ARBA" id="ARBA00004651"/>
    </source>
</evidence>
<dbReference type="Gene3D" id="3.10.100.10">
    <property type="entry name" value="Mannose-Binding Protein A, subunit A"/>
    <property type="match status" value="2"/>
</dbReference>
<keyword evidence="3 9" id="KW-0245">EGF-like domain</keyword>
<dbReference type="SUPFAM" id="SSF57196">
    <property type="entry name" value="EGF/Laminin"/>
    <property type="match status" value="1"/>
</dbReference>
<dbReference type="SMART" id="SM00303">
    <property type="entry name" value="GPS"/>
    <property type="match status" value="1"/>
</dbReference>
<evidence type="ECO:0000313" key="17">
    <source>
        <dbReference type="Proteomes" id="UP001642483"/>
    </source>
</evidence>
<dbReference type="PROSITE" id="PS01187">
    <property type="entry name" value="EGF_CA"/>
    <property type="match status" value="2"/>
</dbReference>
<keyword evidence="17" id="KW-1185">Reference proteome</keyword>
<dbReference type="Proteomes" id="UP001642483">
    <property type="component" value="Unassembled WGS sequence"/>
</dbReference>
<evidence type="ECO:0000256" key="6">
    <source>
        <dbReference type="ARBA" id="ARBA00022989"/>
    </source>
</evidence>
<dbReference type="CDD" id="cd15040">
    <property type="entry name" value="7tmB2_Adhesion"/>
    <property type="match status" value="1"/>
</dbReference>
<dbReference type="Gene3D" id="1.20.1070.10">
    <property type="entry name" value="Rhodopsin 7-helix transmembrane proteins"/>
    <property type="match status" value="1"/>
</dbReference>
<feature type="domain" description="G-protein coupled receptors family 2 profile 2" evidence="15">
    <location>
        <begin position="785"/>
        <end position="1047"/>
    </location>
</feature>
<dbReference type="InterPro" id="IPR001881">
    <property type="entry name" value="EGF-like_Ca-bd_dom"/>
</dbReference>
<feature type="domain" description="C-type lectin" evidence="13">
    <location>
        <begin position="39"/>
        <end position="154"/>
    </location>
</feature>
<evidence type="ECO:0000259" key="15">
    <source>
        <dbReference type="PROSITE" id="PS50261"/>
    </source>
</evidence>
<dbReference type="InterPro" id="IPR046338">
    <property type="entry name" value="GAIN_dom_sf"/>
</dbReference>
<dbReference type="PROSITE" id="PS50221">
    <property type="entry name" value="GAIN_B"/>
    <property type="match status" value="1"/>
</dbReference>
<evidence type="ECO:0000256" key="10">
    <source>
        <dbReference type="SAM" id="Phobius"/>
    </source>
</evidence>
<feature type="transmembrane region" description="Helical" evidence="10">
    <location>
        <begin position="787"/>
        <end position="809"/>
    </location>
</feature>
<evidence type="ECO:0000313" key="16">
    <source>
        <dbReference type="EMBL" id="CAK8694528.1"/>
    </source>
</evidence>
<feature type="chain" id="PRO_5046727701" evidence="11">
    <location>
        <begin position="26"/>
        <end position="1092"/>
    </location>
</feature>